<feature type="domain" description="Thiamine phosphate synthase/TenI" evidence="13">
    <location>
        <begin position="10"/>
        <end position="201"/>
    </location>
</feature>
<dbReference type="GO" id="GO:0000287">
    <property type="term" value="F:magnesium ion binding"/>
    <property type="evidence" value="ECO:0007669"/>
    <property type="project" value="UniProtKB-UniRule"/>
</dbReference>
<comment type="catalytic activity">
    <reaction evidence="9 10 11">
        <text>2-[(2R,5Z)-2-carboxy-4-methylthiazol-5(2H)-ylidene]ethyl phosphate + 4-amino-2-methyl-5-(diphosphooxymethyl)pyrimidine + 2 H(+) = thiamine phosphate + CO2 + diphosphate</text>
        <dbReference type="Rhea" id="RHEA:47844"/>
        <dbReference type="ChEBI" id="CHEBI:15378"/>
        <dbReference type="ChEBI" id="CHEBI:16526"/>
        <dbReference type="ChEBI" id="CHEBI:33019"/>
        <dbReference type="ChEBI" id="CHEBI:37575"/>
        <dbReference type="ChEBI" id="CHEBI:57841"/>
        <dbReference type="ChEBI" id="CHEBI:62899"/>
        <dbReference type="EC" id="2.5.1.3"/>
    </reaction>
</comment>
<evidence type="ECO:0000256" key="8">
    <source>
        <dbReference type="ARBA" id="ARBA00047851"/>
    </source>
</evidence>
<dbReference type="HAMAP" id="MF_00097">
    <property type="entry name" value="TMP_synthase"/>
    <property type="match status" value="1"/>
</dbReference>
<dbReference type="SUPFAM" id="SSF51391">
    <property type="entry name" value="Thiamin phosphate synthase"/>
    <property type="match status" value="1"/>
</dbReference>
<dbReference type="OrthoDB" id="9810880at2"/>
<dbReference type="EC" id="2.5.1.3" evidence="10"/>
<keyword evidence="5 10" id="KW-0460">Magnesium</keyword>
<dbReference type="NCBIfam" id="TIGR00693">
    <property type="entry name" value="thiE"/>
    <property type="match status" value="1"/>
</dbReference>
<dbReference type="PANTHER" id="PTHR20857:SF15">
    <property type="entry name" value="THIAMINE-PHOSPHATE SYNTHASE"/>
    <property type="match status" value="1"/>
</dbReference>
<evidence type="ECO:0000256" key="10">
    <source>
        <dbReference type="HAMAP-Rule" id="MF_00097"/>
    </source>
</evidence>
<evidence type="ECO:0000256" key="7">
    <source>
        <dbReference type="ARBA" id="ARBA00047334"/>
    </source>
</evidence>
<dbReference type="CDD" id="cd00564">
    <property type="entry name" value="TMP_TenI"/>
    <property type="match status" value="1"/>
</dbReference>
<evidence type="ECO:0000256" key="2">
    <source>
        <dbReference type="ARBA" id="ARBA00005165"/>
    </source>
</evidence>
<evidence type="ECO:0000256" key="6">
    <source>
        <dbReference type="ARBA" id="ARBA00022977"/>
    </source>
</evidence>
<dbReference type="GO" id="GO:0009228">
    <property type="term" value="P:thiamine biosynthetic process"/>
    <property type="evidence" value="ECO:0007669"/>
    <property type="project" value="UniProtKB-KW"/>
</dbReference>
<dbReference type="InterPro" id="IPR022998">
    <property type="entry name" value="ThiamineP_synth_TenI"/>
</dbReference>
<evidence type="ECO:0000256" key="1">
    <source>
        <dbReference type="ARBA" id="ARBA00003814"/>
    </source>
</evidence>
<dbReference type="Proteomes" id="UP000279799">
    <property type="component" value="Chromosome"/>
</dbReference>
<dbReference type="KEGG" id="adp:NCTC12871_01348"/>
<keyword evidence="15" id="KW-1185">Reference proteome</keyword>
<evidence type="ECO:0000313" key="14">
    <source>
        <dbReference type="EMBL" id="VEJ09861.1"/>
    </source>
</evidence>
<sequence>MHKLPFLKRYFVAGSQDCQHLNGNNANNLLHILENALNAGITCFQFREKGKNSLRDPDTISALAQDCQKLCAKAKVPFIINNDVALALKLNADGIHVGQSDTPVVDIIPLFKNKIIGLSCQTLAQAQLADRYPEISYLGVGPIFSTNSKEDAGNALHPDIIRQLKSAHIRKPLVAIGGISLQNIHALKATNPDGIAVISMITKAHDLSRIIPYW</sequence>
<comment type="function">
    <text evidence="1 10">Condenses 4-methyl-5-(beta-hydroxyethyl)thiazole monophosphate (THZ-P) and 2-methyl-4-amino-5-hydroxymethyl pyrimidine pyrophosphate (HMP-PP) to form thiamine monophosphate (TMP).</text>
</comment>
<comment type="similarity">
    <text evidence="10 11">Belongs to the thiamine-phosphate synthase family.</text>
</comment>
<dbReference type="GO" id="GO:0004789">
    <property type="term" value="F:thiamine-phosphate diphosphorylase activity"/>
    <property type="evidence" value="ECO:0007669"/>
    <property type="project" value="UniProtKB-UniRule"/>
</dbReference>
<comment type="cofactor">
    <cofactor evidence="10">
        <name>Mg(2+)</name>
        <dbReference type="ChEBI" id="CHEBI:18420"/>
    </cofactor>
    <text evidence="10">Binds 1 Mg(2+) ion per subunit.</text>
</comment>
<dbReference type="FunFam" id="3.20.20.70:FF:000096">
    <property type="entry name" value="Thiamine-phosphate synthase"/>
    <property type="match status" value="1"/>
</dbReference>
<dbReference type="RefSeq" id="WP_126600136.1">
    <property type="nucleotide sequence ID" value="NZ_LR134510.1"/>
</dbReference>
<feature type="binding site" evidence="10">
    <location>
        <begin position="45"/>
        <end position="49"/>
    </location>
    <ligand>
        <name>4-amino-2-methyl-5-(diphosphooxymethyl)pyrimidine</name>
        <dbReference type="ChEBI" id="CHEBI:57841"/>
    </ligand>
</feature>
<evidence type="ECO:0000259" key="13">
    <source>
        <dbReference type="Pfam" id="PF02581"/>
    </source>
</evidence>
<feature type="binding site" evidence="10">
    <location>
        <begin position="146"/>
        <end position="148"/>
    </location>
    <ligand>
        <name>2-[(2R,5Z)-2-carboxy-4-methylthiazol-5(2H)-ylidene]ethyl phosphate</name>
        <dbReference type="ChEBI" id="CHEBI:62899"/>
    </ligand>
</feature>
<dbReference type="InterPro" id="IPR013785">
    <property type="entry name" value="Aldolase_TIM"/>
</dbReference>
<feature type="binding site" evidence="10">
    <location>
        <position position="81"/>
    </location>
    <ligand>
        <name>4-amino-2-methyl-5-(diphosphooxymethyl)pyrimidine</name>
        <dbReference type="ChEBI" id="CHEBI:57841"/>
    </ligand>
</feature>
<dbReference type="GO" id="GO:0009229">
    <property type="term" value="P:thiamine diphosphate biosynthetic process"/>
    <property type="evidence" value="ECO:0007669"/>
    <property type="project" value="UniProtKB-UniRule"/>
</dbReference>
<gene>
    <name evidence="10 14" type="primary">thiE</name>
    <name evidence="14" type="ORF">NCTC12871_01348</name>
</gene>
<evidence type="ECO:0000256" key="5">
    <source>
        <dbReference type="ARBA" id="ARBA00022842"/>
    </source>
</evidence>
<dbReference type="PANTHER" id="PTHR20857">
    <property type="entry name" value="THIAMINE-PHOSPHATE PYROPHOSPHORYLASE"/>
    <property type="match status" value="1"/>
</dbReference>
<dbReference type="GO" id="GO:0005737">
    <property type="term" value="C:cytoplasm"/>
    <property type="evidence" value="ECO:0007669"/>
    <property type="project" value="TreeGrafter"/>
</dbReference>
<dbReference type="InterPro" id="IPR034291">
    <property type="entry name" value="TMP_synthase"/>
</dbReference>
<keyword evidence="4 10" id="KW-0479">Metal-binding</keyword>
<dbReference type="Gene3D" id="3.20.20.70">
    <property type="entry name" value="Aldolase class I"/>
    <property type="match status" value="1"/>
</dbReference>
<organism evidence="14 15">
    <name type="scientific">Actinobacillus delphinicola</name>
    <dbReference type="NCBI Taxonomy" id="51161"/>
    <lineage>
        <taxon>Bacteria</taxon>
        <taxon>Pseudomonadati</taxon>
        <taxon>Pseudomonadota</taxon>
        <taxon>Gammaproteobacteria</taxon>
        <taxon>Pasteurellales</taxon>
        <taxon>Pasteurellaceae</taxon>
        <taxon>Actinobacillus</taxon>
    </lineage>
</organism>
<comment type="pathway">
    <text evidence="2 10 12">Cofactor biosynthesis; thiamine diphosphate biosynthesis; thiamine phosphate from 4-amino-2-methyl-5-diphosphomethylpyrimidine and 4-methyl-5-(2-phosphoethyl)-thiazole: step 1/1.</text>
</comment>
<keyword evidence="3 10" id="KW-0808">Transferase</keyword>
<protein>
    <recommendedName>
        <fullName evidence="10">Thiamine-phosphate synthase</fullName>
        <shortName evidence="10">TP synthase</shortName>
        <shortName evidence="10">TPS</shortName>
        <ecNumber evidence="10">2.5.1.3</ecNumber>
    </recommendedName>
    <alternativeName>
        <fullName evidence="10">Thiamine-phosphate pyrophosphorylase</fullName>
        <shortName evidence="10">TMP pyrophosphorylase</shortName>
        <shortName evidence="10">TMP-PPase</shortName>
    </alternativeName>
</protein>
<evidence type="ECO:0000256" key="3">
    <source>
        <dbReference type="ARBA" id="ARBA00022679"/>
    </source>
</evidence>
<evidence type="ECO:0000256" key="4">
    <source>
        <dbReference type="ARBA" id="ARBA00022723"/>
    </source>
</evidence>
<evidence type="ECO:0000256" key="12">
    <source>
        <dbReference type="RuleBase" id="RU004253"/>
    </source>
</evidence>
<name>A0A448TV97_9PAST</name>
<dbReference type="AlphaFoldDB" id="A0A448TV97"/>
<evidence type="ECO:0000256" key="9">
    <source>
        <dbReference type="ARBA" id="ARBA00047883"/>
    </source>
</evidence>
<dbReference type="EMBL" id="LR134510">
    <property type="protein sequence ID" value="VEJ09861.1"/>
    <property type="molecule type" value="Genomic_DNA"/>
</dbReference>
<feature type="binding site" evidence="10">
    <location>
        <position position="178"/>
    </location>
    <ligand>
        <name>2-[(2R,5Z)-2-carboxy-4-methylthiazol-5(2H)-ylidene]ethyl phosphate</name>
        <dbReference type="ChEBI" id="CHEBI:62899"/>
    </ligand>
</feature>
<feature type="binding site" evidence="10">
    <location>
        <position position="119"/>
    </location>
    <ligand>
        <name>4-amino-2-methyl-5-(diphosphooxymethyl)pyrimidine</name>
        <dbReference type="ChEBI" id="CHEBI:57841"/>
    </ligand>
</feature>
<feature type="binding site" evidence="10">
    <location>
        <position position="149"/>
    </location>
    <ligand>
        <name>4-amino-2-methyl-5-(diphosphooxymethyl)pyrimidine</name>
        <dbReference type="ChEBI" id="CHEBI:57841"/>
    </ligand>
</feature>
<comment type="catalytic activity">
    <reaction evidence="8 10 11">
        <text>2-(2-carboxy-4-methylthiazol-5-yl)ethyl phosphate + 4-amino-2-methyl-5-(diphosphooxymethyl)pyrimidine + 2 H(+) = thiamine phosphate + CO2 + diphosphate</text>
        <dbReference type="Rhea" id="RHEA:47848"/>
        <dbReference type="ChEBI" id="CHEBI:15378"/>
        <dbReference type="ChEBI" id="CHEBI:16526"/>
        <dbReference type="ChEBI" id="CHEBI:33019"/>
        <dbReference type="ChEBI" id="CHEBI:37575"/>
        <dbReference type="ChEBI" id="CHEBI:57841"/>
        <dbReference type="ChEBI" id="CHEBI:62890"/>
        <dbReference type="EC" id="2.5.1.3"/>
    </reaction>
</comment>
<dbReference type="Pfam" id="PF02581">
    <property type="entry name" value="TMP-TENI"/>
    <property type="match status" value="1"/>
</dbReference>
<comment type="caution">
    <text evidence="10">Lacks conserved residue(s) required for the propagation of feature annotation.</text>
</comment>
<comment type="catalytic activity">
    <reaction evidence="7 10 11">
        <text>4-methyl-5-(2-phosphooxyethyl)-thiazole + 4-amino-2-methyl-5-(diphosphooxymethyl)pyrimidine + H(+) = thiamine phosphate + diphosphate</text>
        <dbReference type="Rhea" id="RHEA:22328"/>
        <dbReference type="ChEBI" id="CHEBI:15378"/>
        <dbReference type="ChEBI" id="CHEBI:33019"/>
        <dbReference type="ChEBI" id="CHEBI:37575"/>
        <dbReference type="ChEBI" id="CHEBI:57841"/>
        <dbReference type="ChEBI" id="CHEBI:58296"/>
        <dbReference type="EC" id="2.5.1.3"/>
    </reaction>
</comment>
<evidence type="ECO:0000256" key="11">
    <source>
        <dbReference type="RuleBase" id="RU003826"/>
    </source>
</evidence>
<proteinExistence type="inferred from homology"/>
<evidence type="ECO:0000313" key="15">
    <source>
        <dbReference type="Proteomes" id="UP000279799"/>
    </source>
</evidence>
<dbReference type="UniPathway" id="UPA00060">
    <property type="reaction ID" value="UER00141"/>
</dbReference>
<feature type="binding site" evidence="10">
    <location>
        <position position="101"/>
    </location>
    <ligand>
        <name>Mg(2+)</name>
        <dbReference type="ChEBI" id="CHEBI:18420"/>
    </ligand>
</feature>
<reference evidence="14 15" key="1">
    <citation type="submission" date="2018-12" db="EMBL/GenBank/DDBJ databases">
        <authorList>
            <consortium name="Pathogen Informatics"/>
        </authorList>
    </citation>
    <scope>NUCLEOTIDE SEQUENCE [LARGE SCALE GENOMIC DNA]</scope>
    <source>
        <strain evidence="14 15">NCTC12871</strain>
    </source>
</reference>
<keyword evidence="6 10" id="KW-0784">Thiamine biosynthesis</keyword>
<feature type="binding site" evidence="10">
    <location>
        <begin position="198"/>
        <end position="199"/>
    </location>
    <ligand>
        <name>2-[(2R,5Z)-2-carboxy-4-methylthiazol-5(2H)-ylidene]ethyl phosphate</name>
        <dbReference type="ChEBI" id="CHEBI:62899"/>
    </ligand>
</feature>
<accession>A0A448TV97</accession>
<dbReference type="InterPro" id="IPR036206">
    <property type="entry name" value="ThiamineP_synth_sf"/>
</dbReference>